<sequence length="293" mass="30983">MSIFVKTDANPTTPLSTMPYIEKDAAIIRGVTLAMFDFSNPDCYSGTGNIVGGSTTFNDLTVNASQARAQNNSTHIFAPVETGMIKIQGGSGSNRFVSLPTTFKYSSLVKKSLNICYFRIPKTGYTASSISSLIGAGSGGGATQLQYVVWVQADASGNLTTLRFRVKGTGGANIDVDITGTNLAKITGTTAQQFGFAVSINTSTNIATLSVYIDGELINSSSGSMTEFVQYDSSGGSPVLQTIFMGLSVSYSSNQTNDIRVGRVSAHDLTNRSDLSFTDILTKDRNAASGYVY</sequence>
<dbReference type="Proteomes" id="UP001233360">
    <property type="component" value="Unassembled WGS sequence"/>
</dbReference>
<organism evidence="1 2">
    <name type="scientific">Acinetobacter baylyi</name>
    <dbReference type="NCBI Taxonomy" id="202950"/>
    <lineage>
        <taxon>Bacteria</taxon>
        <taxon>Pseudomonadati</taxon>
        <taxon>Pseudomonadota</taxon>
        <taxon>Gammaproteobacteria</taxon>
        <taxon>Moraxellales</taxon>
        <taxon>Moraxellaceae</taxon>
        <taxon>Acinetobacter</taxon>
    </lineage>
</organism>
<protein>
    <submittedName>
        <fullName evidence="1">Uncharacterized protein</fullName>
    </submittedName>
</protein>
<comment type="caution">
    <text evidence="1">The sequence shown here is derived from an EMBL/GenBank/DDBJ whole genome shotgun (WGS) entry which is preliminary data.</text>
</comment>
<reference evidence="1 2" key="1">
    <citation type="submission" date="2023-07" db="EMBL/GenBank/DDBJ databases">
        <title>Functional and genomic diversity of the sorghum phyllosphere microbiome.</title>
        <authorList>
            <person name="Shade A."/>
        </authorList>
    </citation>
    <scope>NUCLEOTIDE SEQUENCE [LARGE SCALE GENOMIC DNA]</scope>
    <source>
        <strain evidence="1 2">SORGH_AS_0887</strain>
    </source>
</reference>
<dbReference type="RefSeq" id="WP_307001434.1">
    <property type="nucleotide sequence ID" value="NZ_JAUTBK010000002.1"/>
</dbReference>
<name>A0ABU0URX1_ACIBI</name>
<dbReference type="EMBL" id="JAUTBK010000002">
    <property type="protein sequence ID" value="MDQ1207295.1"/>
    <property type="molecule type" value="Genomic_DNA"/>
</dbReference>
<accession>A0ABU0URX1</accession>
<evidence type="ECO:0000313" key="2">
    <source>
        <dbReference type="Proteomes" id="UP001233360"/>
    </source>
</evidence>
<proteinExistence type="predicted"/>
<gene>
    <name evidence="1" type="ORF">QE380_000218</name>
</gene>
<evidence type="ECO:0000313" key="1">
    <source>
        <dbReference type="EMBL" id="MDQ1207295.1"/>
    </source>
</evidence>
<keyword evidence="2" id="KW-1185">Reference proteome</keyword>